<organism evidence="2">
    <name type="scientific">Cacopsylla melanoneura</name>
    <dbReference type="NCBI Taxonomy" id="428564"/>
    <lineage>
        <taxon>Eukaryota</taxon>
        <taxon>Metazoa</taxon>
        <taxon>Ecdysozoa</taxon>
        <taxon>Arthropoda</taxon>
        <taxon>Hexapoda</taxon>
        <taxon>Insecta</taxon>
        <taxon>Pterygota</taxon>
        <taxon>Neoptera</taxon>
        <taxon>Paraneoptera</taxon>
        <taxon>Hemiptera</taxon>
        <taxon>Sternorrhyncha</taxon>
        <taxon>Psylloidea</taxon>
        <taxon>Psyllidae</taxon>
        <taxon>Psyllinae</taxon>
        <taxon>Cacopsylla</taxon>
    </lineage>
</organism>
<evidence type="ECO:0000256" key="1">
    <source>
        <dbReference type="SAM" id="MobiDB-lite"/>
    </source>
</evidence>
<protein>
    <submittedName>
        <fullName evidence="2">Uncharacterized protein</fullName>
    </submittedName>
</protein>
<name>A0A8D8X154_9HEMI</name>
<proteinExistence type="predicted"/>
<dbReference type="AlphaFoldDB" id="A0A8D8X154"/>
<reference evidence="2" key="1">
    <citation type="submission" date="2021-05" db="EMBL/GenBank/DDBJ databases">
        <authorList>
            <person name="Alioto T."/>
            <person name="Alioto T."/>
            <person name="Gomez Garrido J."/>
        </authorList>
    </citation>
    <scope>NUCLEOTIDE SEQUENCE</scope>
</reference>
<evidence type="ECO:0000313" key="2">
    <source>
        <dbReference type="EMBL" id="CAG6677825.1"/>
    </source>
</evidence>
<feature type="region of interest" description="Disordered" evidence="1">
    <location>
        <begin position="88"/>
        <end position="161"/>
    </location>
</feature>
<accession>A0A8D8X154</accession>
<dbReference type="EMBL" id="HBUF01243763">
    <property type="protein sequence ID" value="CAG6677825.1"/>
    <property type="molecule type" value="Transcribed_RNA"/>
</dbReference>
<feature type="region of interest" description="Disordered" evidence="1">
    <location>
        <begin position="1"/>
        <end position="41"/>
    </location>
</feature>
<feature type="compositionally biased region" description="Polar residues" evidence="1">
    <location>
        <begin position="1"/>
        <end position="11"/>
    </location>
</feature>
<feature type="compositionally biased region" description="Polar residues" evidence="1">
    <location>
        <begin position="105"/>
        <end position="116"/>
    </location>
</feature>
<sequence>MSNGDNDQENFVSEAVASDSGDESDTTTSDPNESREDATYNTISSLDALKEIISQNTNGTDNLWFKHYFLRHVNRLPSRNQYQVRRLSQCREEDEGNEHEGKSPPQDNSTTTSTESPVLPESSARRDPKKPLSLQELFRNPPKTMPPSDIISPPRSRATSPRIDRHFFDSSLVEMKSQASSTSTIDYDSSEEIWVKRTSDNSSLCGSKSVSCGSCLSHFTNTIIFLYLLPPRYKK</sequence>
<feature type="compositionally biased region" description="Low complexity" evidence="1">
    <location>
        <begin position="146"/>
        <end position="157"/>
    </location>
</feature>